<proteinExistence type="predicted"/>
<name>A0ACB5PNV4_9BACT</name>
<reference evidence="1 2" key="1">
    <citation type="journal article" date="2019" name="Int. J. Syst. Evol. Microbiol.">
        <title>The Global Catalogue of Microorganisms (GCM) 10K type strain sequencing project: providing services to taxonomists for standard genome sequencing and annotation.</title>
        <authorList>
            <consortium name="The Broad Institute Genomics Platform"/>
            <consortium name="The Broad Institute Genome Sequencing Center for Infectious Disease"/>
            <person name="Wu L."/>
            <person name="Ma J."/>
        </authorList>
    </citation>
    <scope>NUCLEOTIDE SEQUENCE [LARGE SCALE GENOMIC DNA]</scope>
    <source>
        <strain evidence="1 2">CGMCC 1.12720</strain>
    </source>
</reference>
<evidence type="ECO:0000313" key="1">
    <source>
        <dbReference type="EMBL" id="GGF57131.1"/>
    </source>
</evidence>
<gene>
    <name evidence="1" type="primary">pdhA</name>
    <name evidence="1" type="ORF">GCM10011375_10350</name>
</gene>
<accession>A0ACB5PNV4</accession>
<keyword evidence="1" id="KW-0670">Pyruvate</keyword>
<evidence type="ECO:0000313" key="2">
    <source>
        <dbReference type="Proteomes" id="UP000605392"/>
    </source>
</evidence>
<dbReference type="EMBL" id="BMFN01000001">
    <property type="protein sequence ID" value="GGF57131.1"/>
    <property type="molecule type" value="Genomic_DNA"/>
</dbReference>
<organism evidence="1 2">
    <name type="scientific">Hymenobacter qilianensis</name>
    <dbReference type="NCBI Taxonomy" id="1385715"/>
    <lineage>
        <taxon>Bacteria</taxon>
        <taxon>Pseudomonadati</taxon>
        <taxon>Bacteroidota</taxon>
        <taxon>Cytophagia</taxon>
        <taxon>Cytophagales</taxon>
        <taxon>Hymenobacteraceae</taxon>
        <taxon>Hymenobacter</taxon>
    </lineage>
</organism>
<keyword evidence="2" id="KW-1185">Reference proteome</keyword>
<protein>
    <submittedName>
        <fullName evidence="1">Pyruvate dehydrogenase E1 component subunit alpha</fullName>
    </submittedName>
</protein>
<dbReference type="Proteomes" id="UP000605392">
    <property type="component" value="Unassembled WGS sequence"/>
</dbReference>
<comment type="caution">
    <text evidence="1">The sequence shown here is derived from an EMBL/GenBank/DDBJ whole genome shotgun (WGS) entry which is preliminary data.</text>
</comment>
<sequence>MAETKVKADSKATKSAKKAASPKGTSNGNDAASVTKTVNQPDSGMPPSNEEAKEATGAPKATVPANPKFPKETYLQWYEQMQLMRKFEEKAGQLYGQQKIKGFCHLYIGQEACVAGAVSALTKDDKWITAYRDHAHPLALGTSPNAIMAELFAKATGCSKGKGGSMHIFDKEVNFMGGHGIVGGQVPLGAGIAFSEKYNKTGNLCICYMGDGAVRQGALHEAFNMAMLWKLPVIFVIENNGYAMGTAVQRSSNVTELYTLGESYDMPSFPVNAMNVEDVHEAVAQAAERARAGEGPTLLEFKTYRYKGHSMSDPAKYRTKEELEDYRSRDSIEAVRHTILTNNMATEDDLNAIDEQIKAAVNESVEFAETSPYPTADELYKDVYVQQDYPYIRD</sequence>